<protein>
    <submittedName>
        <fullName evidence="1">Benzoate para-hydroxylase</fullName>
    </submittedName>
</protein>
<sequence length="471" mass="53086">EPLQVIPGPIIARWTPLWLAFQARRGRRYLAVNQLHIKYGPVVRIAPRHFSIADPTAIDIVYAQGKFALDKSRFYDAFVAGSPSVFSTTSRAEHSRKRKLISHAFYKDSLEDCAALMQDIVHIFVNKLDEISRQSQSVNILQWFHLLSFDILSDLAFGKRIGMIDQGSDVVIVESLGGKVTQEHAISLVDEREHLAAVNGLVPWLRCLSSFIPDPFFVRGRKSSHGLVDLSRREIMDRLQSGLQRPDILQRLIDAYKVDSDQLGPESLGELIADVVTLLIAGSDTTSNSIAAIIYLIVTNPKVHKKLLAFLEEAVHETNPNYEEVKSIPYLDAVIDEGLRYHATAAIGLHRRVPDGGVMCCGHYFPAGTELSIPGWTIQHDKTLWGDPEVFRPERWIEDPSLRKYFMTFGKGPRACVHSLAYMEMRLILATIVLRYNIKTAMGHMKTTEGFMHKPKELIVQLSPRDRTGNL</sequence>
<comment type="caution">
    <text evidence="1">The sequence shown here is derived from an EMBL/GenBank/DDBJ whole genome shotgun (WGS) entry which is preliminary data.</text>
</comment>
<evidence type="ECO:0000313" key="1">
    <source>
        <dbReference type="EMBL" id="KAH7907395.1"/>
    </source>
</evidence>
<dbReference type="EMBL" id="MU267908">
    <property type="protein sequence ID" value="KAH7907395.1"/>
    <property type="molecule type" value="Genomic_DNA"/>
</dbReference>
<keyword evidence="2" id="KW-1185">Reference proteome</keyword>
<evidence type="ECO:0000313" key="2">
    <source>
        <dbReference type="Proteomes" id="UP000790377"/>
    </source>
</evidence>
<organism evidence="1 2">
    <name type="scientific">Hygrophoropsis aurantiaca</name>
    <dbReference type="NCBI Taxonomy" id="72124"/>
    <lineage>
        <taxon>Eukaryota</taxon>
        <taxon>Fungi</taxon>
        <taxon>Dikarya</taxon>
        <taxon>Basidiomycota</taxon>
        <taxon>Agaricomycotina</taxon>
        <taxon>Agaricomycetes</taxon>
        <taxon>Agaricomycetidae</taxon>
        <taxon>Boletales</taxon>
        <taxon>Coniophorineae</taxon>
        <taxon>Hygrophoropsidaceae</taxon>
        <taxon>Hygrophoropsis</taxon>
    </lineage>
</organism>
<proteinExistence type="predicted"/>
<accession>A0ACB8A221</accession>
<reference evidence="1" key="1">
    <citation type="journal article" date="2021" name="New Phytol.">
        <title>Evolutionary innovations through gain and loss of genes in the ectomycorrhizal Boletales.</title>
        <authorList>
            <person name="Wu G."/>
            <person name="Miyauchi S."/>
            <person name="Morin E."/>
            <person name="Kuo A."/>
            <person name="Drula E."/>
            <person name="Varga T."/>
            <person name="Kohler A."/>
            <person name="Feng B."/>
            <person name="Cao Y."/>
            <person name="Lipzen A."/>
            <person name="Daum C."/>
            <person name="Hundley H."/>
            <person name="Pangilinan J."/>
            <person name="Johnson J."/>
            <person name="Barry K."/>
            <person name="LaButti K."/>
            <person name="Ng V."/>
            <person name="Ahrendt S."/>
            <person name="Min B."/>
            <person name="Choi I.G."/>
            <person name="Park H."/>
            <person name="Plett J.M."/>
            <person name="Magnuson J."/>
            <person name="Spatafora J.W."/>
            <person name="Nagy L.G."/>
            <person name="Henrissat B."/>
            <person name="Grigoriev I.V."/>
            <person name="Yang Z.L."/>
            <person name="Xu J."/>
            <person name="Martin F.M."/>
        </authorList>
    </citation>
    <scope>NUCLEOTIDE SEQUENCE</scope>
    <source>
        <strain evidence="1">ATCC 28755</strain>
    </source>
</reference>
<dbReference type="Proteomes" id="UP000790377">
    <property type="component" value="Unassembled WGS sequence"/>
</dbReference>
<name>A0ACB8A221_9AGAM</name>
<gene>
    <name evidence="1" type="ORF">BJ138DRAFT_1014564</name>
</gene>
<feature type="non-terminal residue" evidence="1">
    <location>
        <position position="1"/>
    </location>
</feature>